<sequence>MTKYIVITGGIISGLGKGITSSSIGLLYKSMGINVSCIKIDPYLNIDAGTMSPHEHGECYVLKDGYESDLDLGNYERFLDIELTRNNNITTGQIYNQVINNERKGLYLGKTVQIIPHITDEIKRRITNQESKPDLCIIEVGGTVGDIEISPFIEALRQLAYNDNIDMYFIHVGLVLEHDELKTKPLQNSVSTCRKLGINNDMLIIRSKNKLQQNIIDKINTHCQVKNIINNYSVNNIYYVPQILMEQNIINIINSKLMLNIKEQNLNSYLNVINYFDNIDKYPELELAIISKYSGPDSYLSLVRAIEAAAFYLHLKINISWLDAIDNDFSDDKLGEHKILNKYDGFIIPGGFGNRGIKGKLQVVKYARIMQKPILGICLGMQIMVVDIYNITNNGTSSEWEFEGDKVIDMQPNNNDIYGGNMRLGNYKVDFIDNTKIKNIYQSDYTYERHRHRYNVNNKYLQILKNNGLVISGICDDLIETIEYANDQYYIGCQYHPEYRSSFSNPNPLFTSLLKKMYENINV</sequence>
<dbReference type="InterPro" id="IPR017456">
    <property type="entry name" value="CTP_synthase_N"/>
</dbReference>
<evidence type="ECO:0000259" key="13">
    <source>
        <dbReference type="Pfam" id="PF06418"/>
    </source>
</evidence>
<evidence type="ECO:0000256" key="11">
    <source>
        <dbReference type="ARBA" id="ARBA00047781"/>
    </source>
</evidence>
<keyword evidence="4" id="KW-0436">Ligase</keyword>
<feature type="domain" description="CTP synthase N-terminal" evidence="13">
    <location>
        <begin position="3"/>
        <end position="259"/>
    </location>
</feature>
<keyword evidence="9" id="KW-0315">Glutamine amidotransferase</keyword>
<keyword evidence="6" id="KW-0547">Nucleotide-binding</keyword>
<evidence type="ECO:0000256" key="4">
    <source>
        <dbReference type="ARBA" id="ARBA00022598"/>
    </source>
</evidence>
<comment type="catalytic activity">
    <reaction evidence="11">
        <text>UTP + L-glutamine + ATP + H2O = CTP + L-glutamate + ADP + phosphate + 2 H(+)</text>
        <dbReference type="Rhea" id="RHEA:26426"/>
        <dbReference type="ChEBI" id="CHEBI:15377"/>
        <dbReference type="ChEBI" id="CHEBI:15378"/>
        <dbReference type="ChEBI" id="CHEBI:29985"/>
        <dbReference type="ChEBI" id="CHEBI:30616"/>
        <dbReference type="ChEBI" id="CHEBI:37563"/>
        <dbReference type="ChEBI" id="CHEBI:43474"/>
        <dbReference type="ChEBI" id="CHEBI:46398"/>
        <dbReference type="ChEBI" id="CHEBI:58359"/>
        <dbReference type="ChEBI" id="CHEBI:456216"/>
        <dbReference type="EC" id="6.3.4.2"/>
    </reaction>
</comment>
<dbReference type="GO" id="GO:0005524">
    <property type="term" value="F:ATP binding"/>
    <property type="evidence" value="ECO:0007669"/>
    <property type="project" value="UniProtKB-KW"/>
</dbReference>
<dbReference type="EC" id="6.3.4.2" evidence="3"/>
<dbReference type="SUPFAM" id="SSF52540">
    <property type="entry name" value="P-loop containing nucleoside triphosphate hydrolases"/>
    <property type="match status" value="1"/>
</dbReference>
<keyword evidence="10" id="KW-0665">Pyrimidine biosynthesis</keyword>
<dbReference type="GO" id="GO:0019856">
    <property type="term" value="P:pyrimidine nucleobase biosynthetic process"/>
    <property type="evidence" value="ECO:0007669"/>
    <property type="project" value="TreeGrafter"/>
</dbReference>
<dbReference type="InterPro" id="IPR029062">
    <property type="entry name" value="Class_I_gatase-like"/>
</dbReference>
<dbReference type="InterPro" id="IPR033828">
    <property type="entry name" value="GATase1_CTP_Synthase"/>
</dbReference>
<keyword evidence="8" id="KW-0460">Magnesium</keyword>
<dbReference type="InterPro" id="IPR004468">
    <property type="entry name" value="CTP_synthase"/>
</dbReference>
<evidence type="ECO:0000256" key="2">
    <source>
        <dbReference type="ARBA" id="ARBA00007533"/>
    </source>
</evidence>
<comment type="pathway">
    <text evidence="1">Pyrimidine metabolism; CTP biosynthesis via de novo pathway; CTP from UDP: step 2/2.</text>
</comment>
<dbReference type="Gene3D" id="3.40.50.300">
    <property type="entry name" value="P-loop containing nucleotide triphosphate hydrolases"/>
    <property type="match status" value="1"/>
</dbReference>
<dbReference type="Pfam" id="PF06418">
    <property type="entry name" value="CTP_synth_N"/>
    <property type="match status" value="1"/>
</dbReference>
<dbReference type="EMBL" id="KY684103">
    <property type="protein sequence ID" value="ARF10197.1"/>
    <property type="molecule type" value="Genomic_DNA"/>
</dbReference>
<dbReference type="UniPathway" id="UPA00159">
    <property type="reaction ID" value="UER00277"/>
</dbReference>
<keyword evidence="7" id="KW-0067">ATP-binding</keyword>
<dbReference type="SUPFAM" id="SSF52317">
    <property type="entry name" value="Class I glutamine amidotransferase-like"/>
    <property type="match status" value="1"/>
</dbReference>
<dbReference type="CDD" id="cd03113">
    <property type="entry name" value="CTPS_N"/>
    <property type="match status" value="1"/>
</dbReference>
<evidence type="ECO:0000256" key="5">
    <source>
        <dbReference type="ARBA" id="ARBA00022723"/>
    </source>
</evidence>
<evidence type="ECO:0000256" key="3">
    <source>
        <dbReference type="ARBA" id="ARBA00012291"/>
    </source>
</evidence>
<dbReference type="FunFam" id="3.40.50.300:FF:000009">
    <property type="entry name" value="CTP synthase"/>
    <property type="match status" value="1"/>
</dbReference>
<dbReference type="InterPro" id="IPR027417">
    <property type="entry name" value="P-loop_NTPase"/>
</dbReference>
<dbReference type="Pfam" id="PF00117">
    <property type="entry name" value="GATase"/>
    <property type="match status" value="1"/>
</dbReference>
<reference evidence="14" key="1">
    <citation type="journal article" date="2017" name="Science">
        <title>Giant viruses with an expanded complement of translation system components.</title>
        <authorList>
            <person name="Schulz F."/>
            <person name="Yutin N."/>
            <person name="Ivanova N.N."/>
            <person name="Ortega D.R."/>
            <person name="Lee T.K."/>
            <person name="Vierheilig J."/>
            <person name="Daims H."/>
            <person name="Horn M."/>
            <person name="Wagner M."/>
            <person name="Jensen G.J."/>
            <person name="Kyrpides N.C."/>
            <person name="Koonin E.V."/>
            <person name="Woyke T."/>
        </authorList>
    </citation>
    <scope>NUCLEOTIDE SEQUENCE</scope>
    <source>
        <strain evidence="14">HKV1</strain>
    </source>
</reference>
<proteinExistence type="inferred from homology"/>
<name>A0A1V0SEP9_9VIRU</name>
<organism evidence="14">
    <name type="scientific">Hokovirus HKV1</name>
    <dbReference type="NCBI Taxonomy" id="1977638"/>
    <lineage>
        <taxon>Viruses</taxon>
        <taxon>Varidnaviria</taxon>
        <taxon>Bamfordvirae</taxon>
        <taxon>Nucleocytoviricota</taxon>
        <taxon>Megaviricetes</taxon>
        <taxon>Imitervirales</taxon>
        <taxon>Mimiviridae</taxon>
        <taxon>Klosneuvirinae</taxon>
        <taxon>Hokovirus</taxon>
    </lineage>
</organism>
<evidence type="ECO:0000256" key="1">
    <source>
        <dbReference type="ARBA" id="ARBA00005171"/>
    </source>
</evidence>
<dbReference type="GO" id="GO:0042802">
    <property type="term" value="F:identical protein binding"/>
    <property type="evidence" value="ECO:0007669"/>
    <property type="project" value="TreeGrafter"/>
</dbReference>
<comment type="similarity">
    <text evidence="2">Belongs to the CTP synthase family.</text>
</comment>
<evidence type="ECO:0000313" key="14">
    <source>
        <dbReference type="EMBL" id="ARF10197.1"/>
    </source>
</evidence>
<keyword evidence="5" id="KW-0479">Metal-binding</keyword>
<evidence type="ECO:0000256" key="9">
    <source>
        <dbReference type="ARBA" id="ARBA00022962"/>
    </source>
</evidence>
<dbReference type="CDD" id="cd01746">
    <property type="entry name" value="GATase1_CTP_Synthase"/>
    <property type="match status" value="1"/>
</dbReference>
<dbReference type="InterPro" id="IPR017926">
    <property type="entry name" value="GATASE"/>
</dbReference>
<dbReference type="GO" id="GO:0003883">
    <property type="term" value="F:CTP synthase activity"/>
    <property type="evidence" value="ECO:0007669"/>
    <property type="project" value="UniProtKB-EC"/>
</dbReference>
<dbReference type="NCBIfam" id="TIGR00337">
    <property type="entry name" value="PyrG"/>
    <property type="match status" value="1"/>
</dbReference>
<evidence type="ECO:0000259" key="12">
    <source>
        <dbReference type="Pfam" id="PF00117"/>
    </source>
</evidence>
<feature type="domain" description="Glutamine amidotransferase" evidence="12">
    <location>
        <begin position="297"/>
        <end position="515"/>
    </location>
</feature>
<accession>A0A1V0SEP9</accession>
<evidence type="ECO:0000256" key="10">
    <source>
        <dbReference type="ARBA" id="ARBA00022975"/>
    </source>
</evidence>
<evidence type="ECO:0000256" key="6">
    <source>
        <dbReference type="ARBA" id="ARBA00022741"/>
    </source>
</evidence>
<dbReference type="PANTHER" id="PTHR11550">
    <property type="entry name" value="CTP SYNTHASE"/>
    <property type="match status" value="1"/>
</dbReference>
<gene>
    <name evidence="14" type="ORF">Hokovirus_1_76</name>
</gene>
<dbReference type="NCBIfam" id="NF003792">
    <property type="entry name" value="PRK05380.1"/>
    <property type="match status" value="1"/>
</dbReference>
<evidence type="ECO:0000256" key="8">
    <source>
        <dbReference type="ARBA" id="ARBA00022842"/>
    </source>
</evidence>
<evidence type="ECO:0000256" key="7">
    <source>
        <dbReference type="ARBA" id="ARBA00022840"/>
    </source>
</evidence>
<dbReference type="PANTHER" id="PTHR11550:SF0">
    <property type="entry name" value="CTP SYNTHASE-RELATED"/>
    <property type="match status" value="1"/>
</dbReference>
<dbReference type="PROSITE" id="PS51273">
    <property type="entry name" value="GATASE_TYPE_1"/>
    <property type="match status" value="1"/>
</dbReference>
<dbReference type="Gene3D" id="3.40.50.880">
    <property type="match status" value="1"/>
</dbReference>
<dbReference type="GO" id="GO:0046872">
    <property type="term" value="F:metal ion binding"/>
    <property type="evidence" value="ECO:0007669"/>
    <property type="project" value="UniProtKB-KW"/>
</dbReference>
<protein>
    <recommendedName>
        <fullName evidence="3">CTP synthase (glutamine hydrolyzing)</fullName>
        <ecNumber evidence="3">6.3.4.2</ecNumber>
    </recommendedName>
</protein>
<dbReference type="GO" id="GO:0044210">
    <property type="term" value="P:'de novo' CTP biosynthetic process"/>
    <property type="evidence" value="ECO:0007669"/>
    <property type="project" value="UniProtKB-UniPathway"/>
</dbReference>